<evidence type="ECO:0000313" key="2">
    <source>
        <dbReference type="EMBL" id="RQM27084.1"/>
    </source>
</evidence>
<feature type="region of interest" description="Disordered" evidence="1">
    <location>
        <begin position="273"/>
        <end position="352"/>
    </location>
</feature>
<keyword evidence="3" id="KW-1185">Reference proteome</keyword>
<gene>
    <name evidence="2" type="ORF">B5M09_008225</name>
</gene>
<reference evidence="2" key="1">
    <citation type="submission" date="2018-07" db="EMBL/GenBank/DDBJ databases">
        <title>Annotation of Aphanomyces astaci genome assembly.</title>
        <authorList>
            <person name="Studholme D.J."/>
        </authorList>
    </citation>
    <scope>NUCLEOTIDE SEQUENCE [LARGE SCALE GENOMIC DNA]</scope>
    <source>
        <strain evidence="2">Pc</strain>
    </source>
</reference>
<name>A0A3R7XZV6_APHAT</name>
<dbReference type="EMBL" id="MZMZ02002156">
    <property type="protein sequence ID" value="RQM27084.1"/>
    <property type="molecule type" value="Genomic_DNA"/>
</dbReference>
<feature type="region of interest" description="Disordered" evidence="1">
    <location>
        <begin position="136"/>
        <end position="214"/>
    </location>
</feature>
<feature type="compositionally biased region" description="Polar residues" evidence="1">
    <location>
        <begin position="301"/>
        <end position="310"/>
    </location>
</feature>
<feature type="compositionally biased region" description="Low complexity" evidence="1">
    <location>
        <begin position="341"/>
        <end position="352"/>
    </location>
</feature>
<feature type="compositionally biased region" description="Polar residues" evidence="1">
    <location>
        <begin position="136"/>
        <end position="146"/>
    </location>
</feature>
<feature type="region of interest" description="Disordered" evidence="1">
    <location>
        <begin position="1"/>
        <end position="20"/>
    </location>
</feature>
<accession>A0A3R7XZV6</accession>
<dbReference type="Proteomes" id="UP000284702">
    <property type="component" value="Unassembled WGS sequence"/>
</dbReference>
<dbReference type="AlphaFoldDB" id="A0A3R7XZV6"/>
<evidence type="ECO:0000313" key="3">
    <source>
        <dbReference type="Proteomes" id="UP000284702"/>
    </source>
</evidence>
<protein>
    <submittedName>
        <fullName evidence="2">Uncharacterized protein</fullName>
    </submittedName>
</protein>
<feature type="compositionally biased region" description="Polar residues" evidence="1">
    <location>
        <begin position="1"/>
        <end position="13"/>
    </location>
</feature>
<organism evidence="2 3">
    <name type="scientific">Aphanomyces astaci</name>
    <name type="common">Crayfish plague agent</name>
    <dbReference type="NCBI Taxonomy" id="112090"/>
    <lineage>
        <taxon>Eukaryota</taxon>
        <taxon>Sar</taxon>
        <taxon>Stramenopiles</taxon>
        <taxon>Oomycota</taxon>
        <taxon>Saprolegniomycetes</taxon>
        <taxon>Saprolegniales</taxon>
        <taxon>Verrucalvaceae</taxon>
        <taxon>Aphanomyces</taxon>
    </lineage>
</organism>
<comment type="caution">
    <text evidence="2">The sequence shown here is derived from an EMBL/GenBank/DDBJ whole genome shotgun (WGS) entry which is preliminary data.</text>
</comment>
<sequence length="607" mass="67472">MRTQPTMPPTNQGAMDKAKRGMTTRAERLAMLEFLRVPEHFALMTGQATRGKVMKGGQILTKAYGHSLMAQYVNKIVGDGNRAWSAQDAKSRYSITCKVQIFTVESKLDSICPYYNDMNALFGERQNFRPSYTLETNNHVDGSQTLDNSFVADDSDDNDAKDGEQPGNDPDSDEYWAQNDVEDPGRTDADAAVGGKTNKRPDVPRVFPTPEKRLTPRKDFSSIYMDAQIQVNALEREKFEYQKEFGISTNTPGLRGDERRAELILRLQQHRTGGTSLAGSVPRGKASDAWQCSKPAENEDNQVSPTTNDRSQPRVAPRSGKLADSTGDDEDQVGVSTSPMKRSQQQKSQASRIKAEIQSIQKARSSAIAAALGQDTVAFYTQKLLDIDHHKTEELRVRELERLHPDHGVHVEHEKMQMLRGLQDDIARQGLQGFKDLVRIASQDDQPTPQHLSKPPPSPGKSAKAAHTRVNPLLGATMTTLDDLRRQTLPPAVLPATQRTFDPLEYRDRVATFHGASVVPTAPESQTRADKLGRKAFFLHKIKGDFVQAEAAYTQAIDANPTHGVNLGHFALFLDHVVHRVDDAEEFYLRAIDATADNALHLSHYAK</sequence>
<evidence type="ECO:0000256" key="1">
    <source>
        <dbReference type="SAM" id="MobiDB-lite"/>
    </source>
</evidence>
<proteinExistence type="predicted"/>
<dbReference type="VEuPathDB" id="FungiDB:H257_01423"/>
<dbReference type="VEuPathDB" id="FungiDB:H257_09976"/>
<feature type="region of interest" description="Disordered" evidence="1">
    <location>
        <begin position="443"/>
        <end position="466"/>
    </location>
</feature>